<accession>A0ACC2GVW5</accession>
<evidence type="ECO:0000313" key="1">
    <source>
        <dbReference type="EMBL" id="KAJ8007864.1"/>
    </source>
</evidence>
<reference evidence="1" key="1">
    <citation type="submission" date="2021-05" db="EMBL/GenBank/DDBJ databases">
        <authorList>
            <person name="Pan Q."/>
            <person name="Jouanno E."/>
            <person name="Zahm M."/>
            <person name="Klopp C."/>
            <person name="Cabau C."/>
            <person name="Louis A."/>
            <person name="Berthelot C."/>
            <person name="Parey E."/>
            <person name="Roest Crollius H."/>
            <person name="Montfort J."/>
            <person name="Robinson-Rechavi M."/>
            <person name="Bouchez O."/>
            <person name="Lampietro C."/>
            <person name="Lopez Roques C."/>
            <person name="Donnadieu C."/>
            <person name="Postlethwait J."/>
            <person name="Bobe J."/>
            <person name="Dillon D."/>
            <person name="Chandos A."/>
            <person name="von Hippel F."/>
            <person name="Guiguen Y."/>
        </authorList>
    </citation>
    <scope>NUCLEOTIDE SEQUENCE</scope>
    <source>
        <strain evidence="1">YG-Jan2019</strain>
    </source>
</reference>
<protein>
    <submittedName>
        <fullName evidence="1">Uncharacterized protein</fullName>
    </submittedName>
</protein>
<dbReference type="Proteomes" id="UP001157502">
    <property type="component" value="Chromosome 8"/>
</dbReference>
<name>A0ACC2GVW5_DALPE</name>
<sequence length="114" mass="12589">MSEHGSQQDQRGSLLATAEDCERPQLFFGFATSYWRFRGNFSSIAAALSDLIDQRPKPCLDRSLPYVIPAPQGTVQFSAHTLPASEVRVGLFFLNGLVLRPSSNLAHITLQNNP</sequence>
<evidence type="ECO:0000313" key="2">
    <source>
        <dbReference type="Proteomes" id="UP001157502"/>
    </source>
</evidence>
<dbReference type="EMBL" id="CM055735">
    <property type="protein sequence ID" value="KAJ8007864.1"/>
    <property type="molecule type" value="Genomic_DNA"/>
</dbReference>
<gene>
    <name evidence="1" type="ORF">DPEC_G00098610</name>
</gene>
<comment type="caution">
    <text evidence="1">The sequence shown here is derived from an EMBL/GenBank/DDBJ whole genome shotgun (WGS) entry which is preliminary data.</text>
</comment>
<keyword evidence="2" id="KW-1185">Reference proteome</keyword>
<organism evidence="1 2">
    <name type="scientific">Dallia pectoralis</name>
    <name type="common">Alaska blackfish</name>
    <dbReference type="NCBI Taxonomy" id="75939"/>
    <lineage>
        <taxon>Eukaryota</taxon>
        <taxon>Metazoa</taxon>
        <taxon>Chordata</taxon>
        <taxon>Craniata</taxon>
        <taxon>Vertebrata</taxon>
        <taxon>Euteleostomi</taxon>
        <taxon>Actinopterygii</taxon>
        <taxon>Neopterygii</taxon>
        <taxon>Teleostei</taxon>
        <taxon>Protacanthopterygii</taxon>
        <taxon>Esociformes</taxon>
        <taxon>Umbridae</taxon>
        <taxon>Dallia</taxon>
    </lineage>
</organism>
<proteinExistence type="predicted"/>